<dbReference type="EMBL" id="CYUD01000021">
    <property type="protein sequence ID" value="CUK19058.1"/>
    <property type="molecule type" value="Genomic_DNA"/>
</dbReference>
<dbReference type="Proteomes" id="UP000051260">
    <property type="component" value="Unassembled WGS sequence"/>
</dbReference>
<gene>
    <name evidence="2" type="ORF">RUE5091_04339</name>
</gene>
<protein>
    <submittedName>
        <fullName evidence="2">Uncharacterized protein</fullName>
    </submittedName>
</protein>
<dbReference type="STRING" id="1715692.RUE5091_04339"/>
<dbReference type="AlphaFoldDB" id="A0A0P1IK75"/>
<name>A0A0P1IK75_9RHOB</name>
<keyword evidence="3" id="KW-1185">Reference proteome</keyword>
<feature type="region of interest" description="Disordered" evidence="1">
    <location>
        <begin position="68"/>
        <end position="89"/>
    </location>
</feature>
<evidence type="ECO:0000313" key="2">
    <source>
        <dbReference type="EMBL" id="CUK19058.1"/>
    </source>
</evidence>
<evidence type="ECO:0000313" key="3">
    <source>
        <dbReference type="Proteomes" id="UP000051260"/>
    </source>
</evidence>
<sequence length="89" mass="10358">MLNSDMARVEEQDSPEFRLSALNTQVREMVNTVLRPHGLKLVEWRLLQCLADQVDLRSCLIGRYRTHGNQPFDRPYGGQRPYRKGTVTK</sequence>
<proteinExistence type="predicted"/>
<evidence type="ECO:0000256" key="1">
    <source>
        <dbReference type="SAM" id="MobiDB-lite"/>
    </source>
</evidence>
<reference evidence="3" key="1">
    <citation type="submission" date="2015-09" db="EMBL/GenBank/DDBJ databases">
        <authorList>
            <person name="Rodrigo-Torres L."/>
            <person name="Arahal D.R."/>
        </authorList>
    </citation>
    <scope>NUCLEOTIDE SEQUENCE [LARGE SCALE GENOMIC DNA]</scope>
    <source>
        <strain evidence="3">CECT 5091</strain>
    </source>
</reference>
<organism evidence="2 3">
    <name type="scientific">Ruegeria denitrificans</name>
    <dbReference type="NCBI Taxonomy" id="1715692"/>
    <lineage>
        <taxon>Bacteria</taxon>
        <taxon>Pseudomonadati</taxon>
        <taxon>Pseudomonadota</taxon>
        <taxon>Alphaproteobacteria</taxon>
        <taxon>Rhodobacterales</taxon>
        <taxon>Roseobacteraceae</taxon>
        <taxon>Ruegeria</taxon>
    </lineage>
</organism>
<accession>A0A0P1IK75</accession>